<dbReference type="SUPFAM" id="SSF53649">
    <property type="entry name" value="Alkaline phosphatase-like"/>
    <property type="match status" value="1"/>
</dbReference>
<dbReference type="OrthoDB" id="140807at2"/>
<accession>A0A4P6K1Q2</accession>
<dbReference type="RefSeq" id="WP_129893089.1">
    <property type="nucleotide sequence ID" value="NZ_CP035758.1"/>
</dbReference>
<dbReference type="Proteomes" id="UP000290365">
    <property type="component" value="Chromosome"/>
</dbReference>
<dbReference type="Pfam" id="PF01663">
    <property type="entry name" value="Phosphodiest"/>
    <property type="match status" value="1"/>
</dbReference>
<dbReference type="InterPro" id="IPR002591">
    <property type="entry name" value="Phosphodiest/P_Trfase"/>
</dbReference>
<sequence length="516" mass="58033">MRTVILGADGLAFRILHPLIERGDLPNFKRLSEQGCEAILESKYPPLTPAAWISLSTGLKPARHGVYDFWMYEDDSRIPRVQTKRKGGKAIWNILSEYGKQVLVINVPMTYPPEPVNGIMVSGYMTPSDQGEFTYPASFKEELYQAAPGYQIDLDLEGFFRQSNALDKLIDVTLDMTEKRIQLLSYMLKEKPWDFCYVAFVGPDRLQHSLWKELISLDPRATEYFRLLDKALGLLLDYVGDDGSLYIISDHGFQGVNYTFSINEYLRLKGLLVPGSLDSIKRAGLKADVKDVLKRVGLFSLARRVKKFLKHSGAVKFDSHTDVYQPLEEKIDLERTVAYVPSQSGYPGSFVDIVFKKDTPPEVVAEVAEDLKTQINPFTNGPLVDAVYTNEAFGEGPFARKEPHLLVLPNDSITFRMDIGGKHVWNETTQVRGTHQKDGVFYAYGPNIKKGFKAPNAEVFDVVPTVLQGMGLPLPLTFDGRVVEDIFIQPKPDEQSATTQSKGGLARRKLKKLLEV</sequence>
<dbReference type="EMBL" id="CP035758">
    <property type="protein sequence ID" value="QBD82029.1"/>
    <property type="molecule type" value="Genomic_DNA"/>
</dbReference>
<name>A0A4P6K1Q2_KTERU</name>
<keyword evidence="2" id="KW-1185">Reference proteome</keyword>
<organism evidence="1 2">
    <name type="scientific">Ktedonosporobacter rubrisoli</name>
    <dbReference type="NCBI Taxonomy" id="2509675"/>
    <lineage>
        <taxon>Bacteria</taxon>
        <taxon>Bacillati</taxon>
        <taxon>Chloroflexota</taxon>
        <taxon>Ktedonobacteria</taxon>
        <taxon>Ktedonobacterales</taxon>
        <taxon>Ktedonosporobacteraceae</taxon>
        <taxon>Ktedonosporobacter</taxon>
    </lineage>
</organism>
<reference evidence="1 2" key="1">
    <citation type="submission" date="2019-01" db="EMBL/GenBank/DDBJ databases">
        <title>Ktedonosporobacter rubrisoli SCAWS-G2.</title>
        <authorList>
            <person name="Huang Y."/>
            <person name="Yan B."/>
        </authorList>
    </citation>
    <scope>NUCLEOTIDE SEQUENCE [LARGE SCALE GENOMIC DNA]</scope>
    <source>
        <strain evidence="1 2">SCAWS-G2</strain>
    </source>
</reference>
<proteinExistence type="predicted"/>
<evidence type="ECO:0000313" key="1">
    <source>
        <dbReference type="EMBL" id="QBD82029.1"/>
    </source>
</evidence>
<evidence type="ECO:0000313" key="2">
    <source>
        <dbReference type="Proteomes" id="UP000290365"/>
    </source>
</evidence>
<dbReference type="KEGG" id="kbs:EPA93_41050"/>
<dbReference type="PANTHER" id="PTHR10151:SF120">
    <property type="entry name" value="BIS(5'-ADENOSYL)-TRIPHOSPHATASE"/>
    <property type="match status" value="1"/>
</dbReference>
<dbReference type="PANTHER" id="PTHR10151">
    <property type="entry name" value="ECTONUCLEOTIDE PYROPHOSPHATASE/PHOSPHODIESTERASE"/>
    <property type="match status" value="1"/>
</dbReference>
<dbReference type="Gene3D" id="3.40.720.10">
    <property type="entry name" value="Alkaline Phosphatase, subunit A"/>
    <property type="match status" value="2"/>
</dbReference>
<dbReference type="GO" id="GO:0016787">
    <property type="term" value="F:hydrolase activity"/>
    <property type="evidence" value="ECO:0007669"/>
    <property type="project" value="UniProtKB-ARBA"/>
</dbReference>
<dbReference type="InterPro" id="IPR017850">
    <property type="entry name" value="Alkaline_phosphatase_core_sf"/>
</dbReference>
<gene>
    <name evidence="1" type="ORF">EPA93_41050</name>
</gene>
<dbReference type="AlphaFoldDB" id="A0A4P6K1Q2"/>
<protein>
    <recommendedName>
        <fullName evidence="3">Phosphodiesterase</fullName>
    </recommendedName>
</protein>
<evidence type="ECO:0008006" key="3">
    <source>
        <dbReference type="Google" id="ProtNLM"/>
    </source>
</evidence>